<protein>
    <submittedName>
        <fullName evidence="2">Uncharacterized protein</fullName>
    </submittedName>
</protein>
<feature type="region of interest" description="Disordered" evidence="1">
    <location>
        <begin position="77"/>
        <end position="104"/>
    </location>
</feature>
<sequence length="104" mass="11610">MAGADPAEVAQRVGNSVEVLSRYAKYLYDRQPINSQRIEGLLSSYDQPPTLSTQRLRRCALPRQPEHVLTVIALRRTARSRPQNPRPGSGLYGEWCNSRAGSDS</sequence>
<accession>A0A100JYI4</accession>
<reference evidence="2 3" key="2">
    <citation type="journal article" date="2016" name="Genome Announc.">
        <title>Draft Genome Sequences of Streptomyces scabiei S58, Streptomyces turgidiscabies T45, and Streptomyces acidiscabies a10, the Pathogens of Potato Common Scab, Isolated in Japan.</title>
        <authorList>
            <person name="Tomihama T."/>
            <person name="Nishi Y."/>
            <person name="Sakai M."/>
            <person name="Ikenaga M."/>
            <person name="Okubo T."/>
            <person name="Ikeda S."/>
        </authorList>
    </citation>
    <scope>NUCLEOTIDE SEQUENCE [LARGE SCALE GENOMIC DNA]</scope>
    <source>
        <strain evidence="2 3">S58</strain>
    </source>
</reference>
<evidence type="ECO:0000313" key="2">
    <source>
        <dbReference type="EMBL" id="GAQ68049.1"/>
    </source>
</evidence>
<evidence type="ECO:0000313" key="3">
    <source>
        <dbReference type="Proteomes" id="UP000067448"/>
    </source>
</evidence>
<evidence type="ECO:0000256" key="1">
    <source>
        <dbReference type="SAM" id="MobiDB-lite"/>
    </source>
</evidence>
<name>A0A100JYI4_STRSC</name>
<comment type="caution">
    <text evidence="2">The sequence shown here is derived from an EMBL/GenBank/DDBJ whole genome shotgun (WGS) entry which is preliminary data.</text>
</comment>
<reference evidence="3" key="1">
    <citation type="submission" date="2015-11" db="EMBL/GenBank/DDBJ databases">
        <authorList>
            <consortium name="Cross-ministerial Strategic Innovation Promotion Program (SIP) consortium"/>
            <person name="Tomihama T."/>
            <person name="Ikenaga M."/>
            <person name="Sakai M."/>
            <person name="Okubo T."/>
            <person name="Ikeda S."/>
        </authorList>
    </citation>
    <scope>NUCLEOTIDE SEQUENCE [LARGE SCALE GENOMIC DNA]</scope>
    <source>
        <strain evidence="3">S58</strain>
    </source>
</reference>
<dbReference type="Proteomes" id="UP000067448">
    <property type="component" value="Unassembled WGS sequence"/>
</dbReference>
<reference evidence="3" key="3">
    <citation type="submission" date="2016-02" db="EMBL/GenBank/DDBJ databases">
        <title>Draft genome of pathogenic Streptomyces sp. in Japan.</title>
        <authorList>
            <person name="Tomihama T."/>
            <person name="Ikenaga M."/>
            <person name="Sakai M."/>
            <person name="Okubo T."/>
            <person name="Ikeda S."/>
        </authorList>
    </citation>
    <scope>NUCLEOTIDE SEQUENCE [LARGE SCALE GENOMIC DNA]</scope>
    <source>
        <strain evidence="3">S58</strain>
    </source>
</reference>
<organism evidence="2 3">
    <name type="scientific">Streptomyces scabiei</name>
    <dbReference type="NCBI Taxonomy" id="1930"/>
    <lineage>
        <taxon>Bacteria</taxon>
        <taxon>Bacillati</taxon>
        <taxon>Actinomycetota</taxon>
        <taxon>Actinomycetes</taxon>
        <taxon>Kitasatosporales</taxon>
        <taxon>Streptomycetaceae</taxon>
        <taxon>Streptomyces</taxon>
    </lineage>
</organism>
<dbReference type="EMBL" id="BCMM01000076">
    <property type="protein sequence ID" value="GAQ68049.1"/>
    <property type="molecule type" value="Genomic_DNA"/>
</dbReference>
<proteinExistence type="predicted"/>
<gene>
    <name evidence="2" type="ORF">SsS58_08508</name>
</gene>
<dbReference type="AlphaFoldDB" id="A0A100JYI4"/>